<dbReference type="InterPro" id="IPR036291">
    <property type="entry name" value="NAD(P)-bd_dom_sf"/>
</dbReference>
<reference evidence="4 5" key="1">
    <citation type="journal article" date="2015" name="Genome Biol. Evol.">
        <title>Comparative Genomics of a Bacterivorous Green Alga Reveals Evolutionary Causalities and Consequences of Phago-Mixotrophic Mode of Nutrition.</title>
        <authorList>
            <person name="Burns J.A."/>
            <person name="Paasch A."/>
            <person name="Narechania A."/>
            <person name="Kim E."/>
        </authorList>
    </citation>
    <scope>NUCLEOTIDE SEQUENCE [LARGE SCALE GENOMIC DNA]</scope>
    <source>
        <strain evidence="4 5">PLY_AMNH</strain>
    </source>
</reference>
<evidence type="ECO:0000313" key="4">
    <source>
        <dbReference type="EMBL" id="KAK3236181.1"/>
    </source>
</evidence>
<evidence type="ECO:0000256" key="1">
    <source>
        <dbReference type="ARBA" id="ARBA00009219"/>
    </source>
</evidence>
<dbReference type="GO" id="GO:0006694">
    <property type="term" value="P:steroid biosynthetic process"/>
    <property type="evidence" value="ECO:0007669"/>
    <property type="project" value="InterPro"/>
</dbReference>
<dbReference type="InterPro" id="IPR050177">
    <property type="entry name" value="Lipid_A_modif_metabolic_enz"/>
</dbReference>
<dbReference type="EMBL" id="LGRX02035136">
    <property type="protein sequence ID" value="KAK3236181.1"/>
    <property type="molecule type" value="Genomic_DNA"/>
</dbReference>
<dbReference type="PANTHER" id="PTHR43245">
    <property type="entry name" value="BIFUNCTIONAL POLYMYXIN RESISTANCE PROTEIN ARNA"/>
    <property type="match status" value="1"/>
</dbReference>
<feature type="domain" description="3-beta hydroxysteroid dehydrogenase/isomerase" evidence="3">
    <location>
        <begin position="24"/>
        <end position="311"/>
    </location>
</feature>
<comment type="caution">
    <text evidence="4">The sequence shown here is derived from an EMBL/GenBank/DDBJ whole genome shotgun (WGS) entry which is preliminary data.</text>
</comment>
<dbReference type="Pfam" id="PF01073">
    <property type="entry name" value="3Beta_HSD"/>
    <property type="match status" value="1"/>
</dbReference>
<organism evidence="4 5">
    <name type="scientific">Cymbomonas tetramitiformis</name>
    <dbReference type="NCBI Taxonomy" id="36881"/>
    <lineage>
        <taxon>Eukaryota</taxon>
        <taxon>Viridiplantae</taxon>
        <taxon>Chlorophyta</taxon>
        <taxon>Pyramimonadophyceae</taxon>
        <taxon>Pyramimonadales</taxon>
        <taxon>Pyramimonadaceae</taxon>
        <taxon>Cymbomonas</taxon>
    </lineage>
</organism>
<evidence type="ECO:0000259" key="3">
    <source>
        <dbReference type="Pfam" id="PF01073"/>
    </source>
</evidence>
<gene>
    <name evidence="4" type="ORF">CYMTET_53659</name>
</gene>
<dbReference type="Proteomes" id="UP001190700">
    <property type="component" value="Unassembled WGS sequence"/>
</dbReference>
<dbReference type="InterPro" id="IPR002225">
    <property type="entry name" value="3Beta_OHSteriod_DH/Estase"/>
</dbReference>
<dbReference type="Gene3D" id="3.40.50.720">
    <property type="entry name" value="NAD(P)-binding Rossmann-like Domain"/>
    <property type="match status" value="1"/>
</dbReference>
<accession>A0AAE0EPU5</accession>
<evidence type="ECO:0000313" key="5">
    <source>
        <dbReference type="Proteomes" id="UP001190700"/>
    </source>
</evidence>
<dbReference type="AlphaFoldDB" id="A0AAE0EPU5"/>
<protein>
    <recommendedName>
        <fullName evidence="3">3-beta hydroxysteroid dehydrogenase/isomerase domain-containing protein</fullName>
    </recommendedName>
</protein>
<dbReference type="SUPFAM" id="SSF51735">
    <property type="entry name" value="NAD(P)-binding Rossmann-fold domains"/>
    <property type="match status" value="1"/>
</dbReference>
<dbReference type="GO" id="GO:0016616">
    <property type="term" value="F:oxidoreductase activity, acting on the CH-OH group of donors, NAD or NADP as acceptor"/>
    <property type="evidence" value="ECO:0007669"/>
    <property type="project" value="InterPro"/>
</dbReference>
<evidence type="ECO:0000256" key="2">
    <source>
        <dbReference type="ARBA" id="ARBA00023002"/>
    </source>
</evidence>
<comment type="similarity">
    <text evidence="1">Belongs to the 3-beta-HSD family.</text>
</comment>
<keyword evidence="2" id="KW-0560">Oxidoreductase</keyword>
<dbReference type="PANTHER" id="PTHR43245:SF51">
    <property type="entry name" value="SHORT CHAIN DEHYDROGENASE_REDUCTASE FAMILY 42E, MEMBER 2"/>
    <property type="match status" value="1"/>
</dbReference>
<proteinExistence type="inferred from homology"/>
<name>A0AAE0EPU5_9CHLO</name>
<feature type="non-terminal residue" evidence="4">
    <location>
        <position position="471"/>
    </location>
</feature>
<keyword evidence="5" id="KW-1185">Reference proteome</keyword>
<sequence length="471" mass="50506">MRQSAEKRGSILDGACGFQGGNFVVTGASGYLGRRICESLLQSKARKVLAIDTRAPVDPLPEGVAFLYADILDLRTLTQRFHGSDAVLHVASYGMSGKEMLNRKKTREINVLGTRNVIAACIAAGVARLVYTSTYNVVFGGVPISNGSELLPYYPAEKHVDEYSASKTVAEQLVLSANGAYLPEGSSGSYPQRQLATCAIRSAAIYGEGEERHFPRIVRSMNRGLFCITIGDPSSKVDWVHVDNLVHAHLKACQHLLAPLSASRLPGGPRSAQSAHGVAAGQAYFISDGAPVNNFQFLRGVSDALGVRFPAVAAPVWAMITLAWCIEIVWQVLSAAGIEFNPLITRAEVLKVGVTHYFSTAKAKAELGYDPPVSPSEGQRRLVEDILHKEERQKALLQAQRTVSGSTLGGFLSVQRPHLVWWMAVLSGMALLALCACGPTPLPGDTGSTSLGSFAANARRHRQHFAGIVCG</sequence>